<feature type="compositionally biased region" description="Low complexity" evidence="1">
    <location>
        <begin position="25"/>
        <end position="37"/>
    </location>
</feature>
<feature type="non-terminal residue" evidence="2">
    <location>
        <position position="1"/>
    </location>
</feature>
<evidence type="ECO:0000313" key="3">
    <source>
        <dbReference type="Proteomes" id="UP000035740"/>
    </source>
</evidence>
<protein>
    <submittedName>
        <fullName evidence="2">Uncharacterized protein</fullName>
    </submittedName>
</protein>
<dbReference type="Proteomes" id="UP000035740">
    <property type="component" value="Unassembled WGS sequence"/>
</dbReference>
<sequence length="101" mass="11326">ARSRTRPNQPTLANLRQLTPAPKTGTALANGGLNRLGLLEHNRPKSRRKGMLPTSMVLGPSMDSFKWEDYWRCPIWDLSFQQLMTGAVFPALRTLCTAVMD</sequence>
<feature type="compositionally biased region" description="Polar residues" evidence="1">
    <location>
        <begin position="1"/>
        <end position="17"/>
    </location>
</feature>
<proteinExistence type="predicted"/>
<name>A0A0J8B371_BETVV</name>
<dbReference type="EMBL" id="KQ094491">
    <property type="protein sequence ID" value="KMS94297.1"/>
    <property type="molecule type" value="Genomic_DNA"/>
</dbReference>
<gene>
    <name evidence="2" type="ORF">BVRB_022820</name>
</gene>
<evidence type="ECO:0000313" key="2">
    <source>
        <dbReference type="EMBL" id="KMS94297.1"/>
    </source>
</evidence>
<dbReference type="Gramene" id="KMS94297">
    <property type="protein sequence ID" value="KMS94297"/>
    <property type="gene ID" value="BVRB_022820"/>
</dbReference>
<feature type="region of interest" description="Disordered" evidence="1">
    <location>
        <begin position="1"/>
        <end position="53"/>
    </location>
</feature>
<organism evidence="2 3">
    <name type="scientific">Beta vulgaris subsp. vulgaris</name>
    <name type="common">Beet</name>
    <dbReference type="NCBI Taxonomy" id="3555"/>
    <lineage>
        <taxon>Eukaryota</taxon>
        <taxon>Viridiplantae</taxon>
        <taxon>Streptophyta</taxon>
        <taxon>Embryophyta</taxon>
        <taxon>Tracheophyta</taxon>
        <taxon>Spermatophyta</taxon>
        <taxon>Magnoliopsida</taxon>
        <taxon>eudicotyledons</taxon>
        <taxon>Gunneridae</taxon>
        <taxon>Pentapetalae</taxon>
        <taxon>Caryophyllales</taxon>
        <taxon>Chenopodiaceae</taxon>
        <taxon>Betoideae</taxon>
        <taxon>Beta</taxon>
    </lineage>
</organism>
<evidence type="ECO:0000256" key="1">
    <source>
        <dbReference type="SAM" id="MobiDB-lite"/>
    </source>
</evidence>
<accession>A0A0J8B371</accession>
<keyword evidence="3" id="KW-1185">Reference proteome</keyword>
<reference evidence="2 3" key="1">
    <citation type="journal article" date="2014" name="Nature">
        <title>The genome of the recently domesticated crop plant sugar beet (Beta vulgaris).</title>
        <authorList>
            <person name="Dohm J.C."/>
            <person name="Minoche A.E."/>
            <person name="Holtgrawe D."/>
            <person name="Capella-Gutierrez S."/>
            <person name="Zakrzewski F."/>
            <person name="Tafer H."/>
            <person name="Rupp O."/>
            <person name="Sorensen T.R."/>
            <person name="Stracke R."/>
            <person name="Reinhardt R."/>
            <person name="Goesmann A."/>
            <person name="Kraft T."/>
            <person name="Schulz B."/>
            <person name="Stadler P.F."/>
            <person name="Schmidt T."/>
            <person name="Gabaldon T."/>
            <person name="Lehrach H."/>
            <person name="Weisshaar B."/>
            <person name="Himmelbauer H."/>
        </authorList>
    </citation>
    <scope>NUCLEOTIDE SEQUENCE [LARGE SCALE GENOMIC DNA]</scope>
    <source>
        <tissue evidence="2">Taproot</tissue>
    </source>
</reference>
<dbReference type="AlphaFoldDB" id="A0A0J8B371"/>